<dbReference type="Gene3D" id="1.20.1260.10">
    <property type="match status" value="1"/>
</dbReference>
<dbReference type="PANTHER" id="PTHR30565:SF9">
    <property type="entry name" value="PROTEIN YCIF"/>
    <property type="match status" value="1"/>
</dbReference>
<dbReference type="RefSeq" id="WP_129130005.1">
    <property type="nucleotide sequence ID" value="NZ_SDHW01000001.1"/>
</dbReference>
<dbReference type="InterPro" id="IPR009078">
    <property type="entry name" value="Ferritin-like_SF"/>
</dbReference>
<dbReference type="EMBL" id="SDHW01000001">
    <property type="protein sequence ID" value="RXK62634.1"/>
    <property type="molecule type" value="Genomic_DNA"/>
</dbReference>
<sequence>MLQENQTISTLHHLLDAEAGKFISAEHQLGRELQQWINIACSAKLKTVLQRYRHDIENHLQQMDEFIKQENLQSVSLNSRIMKAYIDDTNETLLNCSDAEVKDACLLASVQLINHYKISAYGTAAAFANVLEMEKAAQFFHQAEVNEKQIDDRLSQLALYEINSRAKAPITLP</sequence>
<accession>A0A4Q1CP45</accession>
<dbReference type="InterPro" id="IPR010287">
    <property type="entry name" value="DUF892_YciF-like"/>
</dbReference>
<gene>
    <name evidence="1" type="ORF">ESA94_06450</name>
</gene>
<dbReference type="SUPFAM" id="SSF47240">
    <property type="entry name" value="Ferritin-like"/>
    <property type="match status" value="1"/>
</dbReference>
<dbReference type="Proteomes" id="UP000290204">
    <property type="component" value="Unassembled WGS sequence"/>
</dbReference>
<keyword evidence="2" id="KW-1185">Reference proteome</keyword>
<dbReference type="InterPro" id="IPR012347">
    <property type="entry name" value="Ferritin-like"/>
</dbReference>
<evidence type="ECO:0000313" key="2">
    <source>
        <dbReference type="Proteomes" id="UP000290204"/>
    </source>
</evidence>
<evidence type="ECO:0000313" key="1">
    <source>
        <dbReference type="EMBL" id="RXK62634.1"/>
    </source>
</evidence>
<dbReference type="Pfam" id="PF05974">
    <property type="entry name" value="DUF892"/>
    <property type="match status" value="1"/>
</dbReference>
<dbReference type="InterPro" id="IPR047114">
    <property type="entry name" value="YciF"/>
</dbReference>
<name>A0A4Q1CP45_9BACT</name>
<organism evidence="1 2">
    <name type="scientific">Lacibacter luteus</name>
    <dbReference type="NCBI Taxonomy" id="2508719"/>
    <lineage>
        <taxon>Bacteria</taxon>
        <taxon>Pseudomonadati</taxon>
        <taxon>Bacteroidota</taxon>
        <taxon>Chitinophagia</taxon>
        <taxon>Chitinophagales</taxon>
        <taxon>Chitinophagaceae</taxon>
        <taxon>Lacibacter</taxon>
    </lineage>
</organism>
<proteinExistence type="predicted"/>
<dbReference type="OrthoDB" id="668490at2"/>
<dbReference type="AlphaFoldDB" id="A0A4Q1CP45"/>
<dbReference type="PANTHER" id="PTHR30565">
    <property type="entry name" value="PROTEIN YCIF"/>
    <property type="match status" value="1"/>
</dbReference>
<reference evidence="1 2" key="1">
    <citation type="submission" date="2019-01" db="EMBL/GenBank/DDBJ databases">
        <title>Lacibacter sp. strain TTM-7.</title>
        <authorList>
            <person name="Chen W.-M."/>
        </authorList>
    </citation>
    <scope>NUCLEOTIDE SEQUENCE [LARGE SCALE GENOMIC DNA]</scope>
    <source>
        <strain evidence="1 2">TTM-7</strain>
    </source>
</reference>
<comment type="caution">
    <text evidence="1">The sequence shown here is derived from an EMBL/GenBank/DDBJ whole genome shotgun (WGS) entry which is preliminary data.</text>
</comment>
<protein>
    <submittedName>
        <fullName evidence="1">DUF892 family protein</fullName>
    </submittedName>
</protein>